<dbReference type="Proteomes" id="UP001222282">
    <property type="component" value="Chromosome"/>
</dbReference>
<evidence type="ECO:0000313" key="1">
    <source>
        <dbReference type="EMBL" id="WDR37905.1"/>
    </source>
</evidence>
<keyword evidence="2" id="KW-1185">Reference proteome</keyword>
<sequence>MKDVKEFPGQSLFEFSQQLLLAGTQEAYKLDGYGGSVIWDLDSYRTEAGERIKHFSSEIVVPPAPTQQGAQKAIFLFNGLQTSLKKTTDKAILQPVLAWRNGGWSVSSWYVNGVRDKPREVRVICNTKPIPVKSGDRLAGVMTSEVDTYGFYYSCEFENLPGSGLEVVSPFDLTLSLLALEAYGVTSCESLPSKDLRFSNIKLTTTSSLKPSWEAKNHESECKISAKISVENDGADVTFSKG</sequence>
<dbReference type="RefSeq" id="WP_274658947.1">
    <property type="nucleotide sequence ID" value="NZ_CP101655.1"/>
</dbReference>
<organism evidence="1 2">
    <name type="scientific">Pseudomonas serboccidentalis</name>
    <dbReference type="NCBI Taxonomy" id="2964670"/>
    <lineage>
        <taxon>Bacteria</taxon>
        <taxon>Pseudomonadati</taxon>
        <taxon>Pseudomonadota</taxon>
        <taxon>Gammaproteobacteria</taxon>
        <taxon>Pseudomonadales</taxon>
        <taxon>Pseudomonadaceae</taxon>
        <taxon>Pseudomonas</taxon>
    </lineage>
</organism>
<dbReference type="EMBL" id="CP101655">
    <property type="protein sequence ID" value="WDR37905.1"/>
    <property type="molecule type" value="Genomic_DNA"/>
</dbReference>
<protein>
    <submittedName>
        <fullName evidence="1">Uncharacterized protein</fullName>
    </submittedName>
</protein>
<evidence type="ECO:0000313" key="2">
    <source>
        <dbReference type="Proteomes" id="UP001222282"/>
    </source>
</evidence>
<reference evidence="1 2" key="1">
    <citation type="submission" date="2022-07" db="EMBL/GenBank/DDBJ databases">
        <authorList>
            <person name="Abrouk D."/>
            <person name="Moenne-Loccoz Y."/>
            <person name="Todorovic I."/>
            <person name="Raicevic V."/>
            <person name="Jovicic-Petrovic J."/>
        </authorList>
    </citation>
    <scope>NUCLEOTIDE SEQUENCE [LARGE SCALE GENOMIC DNA]</scope>
    <source>
        <strain evidence="2">IT-P374</strain>
    </source>
</reference>
<name>A0ABY7ZDW7_9PSED</name>
<proteinExistence type="predicted"/>
<gene>
    <name evidence="1" type="ORF">NN484_09250</name>
</gene>
<accession>A0ABY7ZDW7</accession>